<dbReference type="Pfam" id="PF01844">
    <property type="entry name" value="HNH"/>
    <property type="match status" value="1"/>
</dbReference>
<keyword evidence="2" id="KW-0378">Hydrolase</keyword>
<dbReference type="AlphaFoldDB" id="A0A8T8C534"/>
<evidence type="ECO:0000259" key="1">
    <source>
        <dbReference type="Pfam" id="PF01844"/>
    </source>
</evidence>
<evidence type="ECO:0000313" key="3">
    <source>
        <dbReference type="Proteomes" id="UP000003811"/>
    </source>
</evidence>
<accession>A0A8T8C534</accession>
<proteinExistence type="predicted"/>
<dbReference type="GO" id="GO:0003676">
    <property type="term" value="F:nucleic acid binding"/>
    <property type="evidence" value="ECO:0007669"/>
    <property type="project" value="InterPro"/>
</dbReference>
<keyword evidence="2" id="KW-0540">Nuclease</keyword>
<dbReference type="GO" id="GO:0004519">
    <property type="term" value="F:endonuclease activity"/>
    <property type="evidence" value="ECO:0007669"/>
    <property type="project" value="UniProtKB-KW"/>
</dbReference>
<dbReference type="InterPro" id="IPR003615">
    <property type="entry name" value="HNH_nuc"/>
</dbReference>
<organism evidence="2 3">
    <name type="scientific">Pseudomonas syringae pv. maculicola str. ES4326</name>
    <dbReference type="NCBI Taxonomy" id="629265"/>
    <lineage>
        <taxon>Bacteria</taxon>
        <taxon>Pseudomonadati</taxon>
        <taxon>Pseudomonadota</taxon>
        <taxon>Gammaproteobacteria</taxon>
        <taxon>Pseudomonadales</taxon>
        <taxon>Pseudomonadaceae</taxon>
        <taxon>Pseudomonas</taxon>
    </lineage>
</organism>
<evidence type="ECO:0000313" key="2">
    <source>
        <dbReference type="EMBL" id="QHE98504.1"/>
    </source>
</evidence>
<keyword evidence="2" id="KW-0255">Endonuclease</keyword>
<gene>
    <name evidence="2" type="ORF">PMA4326_019195</name>
</gene>
<dbReference type="EMBL" id="CP047260">
    <property type="protein sequence ID" value="QHE98504.1"/>
    <property type="molecule type" value="Genomic_DNA"/>
</dbReference>
<name>A0A8T8C534_PSEYM</name>
<dbReference type="RefSeq" id="WP_080546661.1">
    <property type="nucleotide sequence ID" value="NZ_CP047260.1"/>
</dbReference>
<reference evidence="2 3" key="1">
    <citation type="journal article" date="2011" name="PLoS Pathog.">
        <title>Dynamic evolution of pathogenicity revealed by sequencing and comparative genomics of 19 Pseudomonas syringae isolates.</title>
        <authorList>
            <person name="Baltrus D.A."/>
            <person name="Nishimura M.T."/>
            <person name="Romanchuk A."/>
            <person name="Chang J.H."/>
            <person name="Mukhtar M.S."/>
            <person name="Cherkis K."/>
            <person name="Roach J."/>
            <person name="Grant S.R."/>
            <person name="Jones C.D."/>
            <person name="Dangl J.L."/>
        </authorList>
    </citation>
    <scope>NUCLEOTIDE SEQUENCE [LARGE SCALE GENOMIC DNA]</scope>
    <source>
        <strain evidence="2 3">ES4326</strain>
    </source>
</reference>
<dbReference type="CDD" id="cd00085">
    <property type="entry name" value="HNHc"/>
    <property type="match status" value="1"/>
</dbReference>
<dbReference type="InterPro" id="IPR002711">
    <property type="entry name" value="HNH"/>
</dbReference>
<sequence length="274" mass="30377">MIAEKESLIVNELELGTGAAISSVAVLNGLRQGLRVWFSDLDEKHGPIAELRPYGLRGHHVSLFFGDFSGAVIRQIKKASYEDVQLSRALISSISADVGVEIKGQGISDWLVTDGSFQVTAKVRNPKYIDEDSEVVDVCREVIVPLMAAMAELIGYDIVEHLPIDDEINIEGAVAHSVVKRRERNPRNRLLCIRIHGEQCKACGLEPKIVYGEFCSIIEVHHLEPLALLSSPRAYDPVTDLVPLCPNCHRAVHTKRPIPFTVEELRELMAAQND</sequence>
<dbReference type="GO" id="GO:0008270">
    <property type="term" value="F:zinc ion binding"/>
    <property type="evidence" value="ECO:0007669"/>
    <property type="project" value="InterPro"/>
</dbReference>
<dbReference type="Proteomes" id="UP000003811">
    <property type="component" value="Chromosome"/>
</dbReference>
<protein>
    <submittedName>
        <fullName evidence="2">HNH endonuclease</fullName>
    </submittedName>
</protein>
<feature type="domain" description="HNH" evidence="1">
    <location>
        <begin position="200"/>
        <end position="254"/>
    </location>
</feature>